<dbReference type="Proteomes" id="UP001152321">
    <property type="component" value="Unassembled WGS sequence"/>
</dbReference>
<accession>A0ABT6DI77</accession>
<evidence type="ECO:0000256" key="1">
    <source>
        <dbReference type="SAM" id="Phobius"/>
    </source>
</evidence>
<keyword evidence="1" id="KW-0812">Transmembrane</keyword>
<evidence type="ECO:0008006" key="4">
    <source>
        <dbReference type="Google" id="ProtNLM"/>
    </source>
</evidence>
<protein>
    <recommendedName>
        <fullName evidence="4">Prepilin-type N-terminal cleavage/methylation domain-containing protein</fullName>
    </recommendedName>
</protein>
<feature type="transmembrane region" description="Helical" evidence="1">
    <location>
        <begin position="20"/>
        <end position="42"/>
    </location>
</feature>
<evidence type="ECO:0000313" key="2">
    <source>
        <dbReference type="EMBL" id="MDG0815551.1"/>
    </source>
</evidence>
<comment type="caution">
    <text evidence="2">The sequence shown here is derived from an EMBL/GenBank/DDBJ whole genome shotgun (WGS) entry which is preliminary data.</text>
</comment>
<proteinExistence type="predicted"/>
<sequence>MEFFSGDKNKDYLKSMNNKGFTLTEIAVCVGLTGFMLFILMVPQLEIQKHYRQNESKISRVLENQNLEQKMSSSDFSLDISARVSLINDDLCPCVMGGNMKSDGANICSKSFCTADVATDFVFYDPNSKPIPPSLLPPLIPLSGTAANPAYFDINGAPCTPNTSVPSNCAYTYSTKFTAHCPASLPQCDHADYLTIELVATPIGTQKLAETRKKIIYPIKLNYPPILATIADQTLPMPFAKQIAVNSNSGSPTENQDFVFQECKSSDTNVVEVKCYRFINSIGQMILTPKASGVASISIQVNDGGAVNNLSNILTFKTTVTP</sequence>
<dbReference type="RefSeq" id="WP_277577026.1">
    <property type="nucleotide sequence ID" value="NZ_JANRMI010000001.1"/>
</dbReference>
<organism evidence="2 3">
    <name type="scientific">Bdellovibrio svalbardensis</name>
    <dbReference type="NCBI Taxonomy" id="2972972"/>
    <lineage>
        <taxon>Bacteria</taxon>
        <taxon>Pseudomonadati</taxon>
        <taxon>Bdellovibrionota</taxon>
        <taxon>Bdellovibrionia</taxon>
        <taxon>Bdellovibrionales</taxon>
        <taxon>Pseudobdellovibrionaceae</taxon>
        <taxon>Bdellovibrio</taxon>
    </lineage>
</organism>
<reference evidence="2" key="1">
    <citation type="submission" date="2022-08" db="EMBL/GenBank/DDBJ databases">
        <title>Novel Bdellovibrio Species Isolated from Svalbard: Designation Bdellovibrio svalbardensis.</title>
        <authorList>
            <person name="Mitchell R.J."/>
            <person name="Choi S.Y."/>
        </authorList>
    </citation>
    <scope>NUCLEOTIDE SEQUENCE</scope>
    <source>
        <strain evidence="2">PAP01</strain>
    </source>
</reference>
<name>A0ABT6DI77_9BACT</name>
<evidence type="ECO:0000313" key="3">
    <source>
        <dbReference type="Proteomes" id="UP001152321"/>
    </source>
</evidence>
<keyword evidence="3" id="KW-1185">Reference proteome</keyword>
<keyword evidence="1" id="KW-1133">Transmembrane helix</keyword>
<gene>
    <name evidence="2" type="ORF">NWE73_04190</name>
</gene>
<keyword evidence="1" id="KW-0472">Membrane</keyword>
<dbReference type="EMBL" id="JANRMI010000001">
    <property type="protein sequence ID" value="MDG0815551.1"/>
    <property type="molecule type" value="Genomic_DNA"/>
</dbReference>